<reference evidence="7 8" key="1">
    <citation type="submission" date="2017-09" db="EMBL/GenBank/DDBJ databases">
        <title>Depth-based differentiation of microbial function through sediment-hosted aquifers and enrichment of novel symbionts in the deep terrestrial subsurface.</title>
        <authorList>
            <person name="Probst A.J."/>
            <person name="Ladd B."/>
            <person name="Jarett J.K."/>
            <person name="Geller-Mcgrath D.E."/>
            <person name="Sieber C.M."/>
            <person name="Emerson J.B."/>
            <person name="Anantharaman K."/>
            <person name="Thomas B.C."/>
            <person name="Malmstrom R."/>
            <person name="Stieglmeier M."/>
            <person name="Klingl A."/>
            <person name="Woyke T."/>
            <person name="Ryan C.M."/>
            <person name="Banfield J.F."/>
        </authorList>
    </citation>
    <scope>NUCLEOTIDE SEQUENCE [LARGE SCALE GENOMIC DNA]</scope>
    <source>
        <strain evidence="7">CG17_big_fil_post_rev_8_21_14_2_50_48_46</strain>
    </source>
</reference>
<feature type="transmembrane region" description="Helical" evidence="5">
    <location>
        <begin position="448"/>
        <end position="466"/>
    </location>
</feature>
<feature type="transmembrane region" description="Helical" evidence="5">
    <location>
        <begin position="260"/>
        <end position="282"/>
    </location>
</feature>
<feature type="transmembrane region" description="Helical" evidence="5">
    <location>
        <begin position="57"/>
        <end position="76"/>
    </location>
</feature>
<evidence type="ECO:0000313" key="7">
    <source>
        <dbReference type="EMBL" id="PIW18827.1"/>
    </source>
</evidence>
<dbReference type="InterPro" id="IPR007016">
    <property type="entry name" value="O-antigen_ligase-rel_domated"/>
</dbReference>
<feature type="transmembrane region" description="Helical" evidence="5">
    <location>
        <begin position="212"/>
        <end position="230"/>
    </location>
</feature>
<feature type="transmembrane region" description="Helical" evidence="5">
    <location>
        <begin position="105"/>
        <end position="125"/>
    </location>
</feature>
<dbReference type="Pfam" id="PF04932">
    <property type="entry name" value="Wzy_C"/>
    <property type="match status" value="1"/>
</dbReference>
<keyword evidence="2 5" id="KW-0812">Transmembrane</keyword>
<evidence type="ECO:0000256" key="1">
    <source>
        <dbReference type="ARBA" id="ARBA00004141"/>
    </source>
</evidence>
<dbReference type="EMBL" id="PFFQ01000009">
    <property type="protein sequence ID" value="PIW18827.1"/>
    <property type="molecule type" value="Genomic_DNA"/>
</dbReference>
<feature type="transmembrane region" description="Helical" evidence="5">
    <location>
        <begin position="161"/>
        <end position="179"/>
    </location>
</feature>
<evidence type="ECO:0000313" key="8">
    <source>
        <dbReference type="Proteomes" id="UP000231019"/>
    </source>
</evidence>
<dbReference type="PANTHER" id="PTHR37422:SF22">
    <property type="entry name" value="SLR1515 PROTEIN"/>
    <property type="match status" value="1"/>
</dbReference>
<evidence type="ECO:0000259" key="6">
    <source>
        <dbReference type="Pfam" id="PF04932"/>
    </source>
</evidence>
<feature type="domain" description="O-antigen ligase-related" evidence="6">
    <location>
        <begin position="245"/>
        <end position="394"/>
    </location>
</feature>
<feature type="transmembrane region" description="Helical" evidence="5">
    <location>
        <begin position="385"/>
        <end position="406"/>
    </location>
</feature>
<gene>
    <name evidence="7" type="ORF">COW36_03355</name>
</gene>
<feature type="transmembrane region" description="Helical" evidence="5">
    <location>
        <begin position="289"/>
        <end position="307"/>
    </location>
</feature>
<accession>A0A2M7G9M1</accession>
<proteinExistence type="predicted"/>
<feature type="transmembrane region" description="Helical" evidence="5">
    <location>
        <begin position="237"/>
        <end position="254"/>
    </location>
</feature>
<organism evidence="7 8">
    <name type="scientific">bacterium (Candidatus Blackallbacteria) CG17_big_fil_post_rev_8_21_14_2_50_48_46</name>
    <dbReference type="NCBI Taxonomy" id="2014261"/>
    <lineage>
        <taxon>Bacteria</taxon>
        <taxon>Candidatus Blackallbacteria</taxon>
    </lineage>
</organism>
<dbReference type="AlphaFoldDB" id="A0A2M7G9M1"/>
<feature type="transmembrane region" description="Helical" evidence="5">
    <location>
        <begin position="131"/>
        <end position="149"/>
    </location>
</feature>
<comment type="caution">
    <text evidence="7">The sequence shown here is derived from an EMBL/GenBank/DDBJ whole genome shotgun (WGS) entry which is preliminary data.</text>
</comment>
<sequence length="472" mass="52759">MLLALERLAGWLGLNAQDTPLQTGLYQSRILQTLLLPILFLRHKLLPYAEGSVFARWIPNLALYATLLLLFASPFFESGMNGALVFLAGFLTLMRLLLSEEKLPIGSLTALLLLFVAWGLVSTGFSPFLKLSLYGYAKTLTYLIAYFCFLANLQTLTHLRLAAWAIILASIVIALYGLYQWQIKVPPLALWDDPSSEYKLTRVYSFLGNPNLLGGYLLPPMALTVFFYFGNLGWRKWLLFLAFPIQVACLYFTYCRGAWIALALGAGVAFFTCLIIFWHLFAKSALFKGLLIGGSLLALAGGVWLILHNPALLERLRSLISGGSHSSNQFRINVWQSSFKIIHDFGLTGIGMGNKVFQKIYTYYMATGFQALSTYNIFLEVWVEMGLGGLLIFLGMLISHAARCVWGIVQEIDYTARLFLSASLIGLVGLLAHGMVDTVFYRPPIQLLFWFLLAVITLVSRHDIAFNHKSAN</sequence>
<evidence type="ECO:0000256" key="5">
    <source>
        <dbReference type="SAM" id="Phobius"/>
    </source>
</evidence>
<protein>
    <recommendedName>
        <fullName evidence="6">O-antigen ligase-related domain-containing protein</fullName>
    </recommendedName>
</protein>
<evidence type="ECO:0000256" key="4">
    <source>
        <dbReference type="ARBA" id="ARBA00023136"/>
    </source>
</evidence>
<dbReference type="GO" id="GO:0016020">
    <property type="term" value="C:membrane"/>
    <property type="evidence" value="ECO:0007669"/>
    <property type="project" value="UniProtKB-SubCell"/>
</dbReference>
<dbReference type="Proteomes" id="UP000231019">
    <property type="component" value="Unassembled WGS sequence"/>
</dbReference>
<dbReference type="InterPro" id="IPR051533">
    <property type="entry name" value="WaaL-like"/>
</dbReference>
<evidence type="ECO:0000256" key="2">
    <source>
        <dbReference type="ARBA" id="ARBA00022692"/>
    </source>
</evidence>
<keyword evidence="4 5" id="KW-0472">Membrane</keyword>
<feature type="transmembrane region" description="Helical" evidence="5">
    <location>
        <begin position="418"/>
        <end position="436"/>
    </location>
</feature>
<comment type="subcellular location">
    <subcellularLocation>
        <location evidence="1">Membrane</location>
        <topology evidence="1">Multi-pass membrane protein</topology>
    </subcellularLocation>
</comment>
<dbReference type="PANTHER" id="PTHR37422">
    <property type="entry name" value="TEICHURONIC ACID BIOSYNTHESIS PROTEIN TUAE"/>
    <property type="match status" value="1"/>
</dbReference>
<feature type="transmembrane region" description="Helical" evidence="5">
    <location>
        <begin position="82"/>
        <end position="98"/>
    </location>
</feature>
<name>A0A2M7G9M1_9BACT</name>
<evidence type="ECO:0000256" key="3">
    <source>
        <dbReference type="ARBA" id="ARBA00022989"/>
    </source>
</evidence>
<keyword evidence="3 5" id="KW-1133">Transmembrane helix</keyword>